<name>A0A3B5YRY6_WHEAT</name>
<feature type="compositionally biased region" description="Low complexity" evidence="6">
    <location>
        <begin position="113"/>
        <end position="131"/>
    </location>
</feature>
<feature type="domain" description="PPM-type phosphatase" evidence="7">
    <location>
        <begin position="209"/>
        <end position="624"/>
    </location>
</feature>
<protein>
    <recommendedName>
        <fullName evidence="1">protein-serine/threonine phosphatase</fullName>
        <ecNumber evidence="1">3.1.3.16</ecNumber>
    </recommendedName>
</protein>
<dbReference type="GO" id="GO:0004722">
    <property type="term" value="F:protein serine/threonine phosphatase activity"/>
    <property type="evidence" value="ECO:0000318"/>
    <property type="project" value="GO_Central"/>
</dbReference>
<dbReference type="PROSITE" id="PS51746">
    <property type="entry name" value="PPM_2"/>
    <property type="match status" value="1"/>
</dbReference>
<dbReference type="OMA" id="WTMLASC"/>
<evidence type="ECO:0000313" key="9">
    <source>
        <dbReference type="Proteomes" id="UP000019116"/>
    </source>
</evidence>
<evidence type="ECO:0000256" key="5">
    <source>
        <dbReference type="ARBA" id="ARBA00048336"/>
    </source>
</evidence>
<keyword evidence="3" id="KW-0904">Protein phosphatase</keyword>
<dbReference type="Gramene" id="TraesCS1B02G042100.1">
    <property type="protein sequence ID" value="TraesCS1B02G042100.1"/>
    <property type="gene ID" value="TraesCS1B02G042100"/>
</dbReference>
<dbReference type="AlphaFoldDB" id="A0A3B5YRY6"/>
<feature type="compositionally biased region" description="Basic and acidic residues" evidence="6">
    <location>
        <begin position="270"/>
        <end position="282"/>
    </location>
</feature>
<dbReference type="STRING" id="4565.A0A3B5YRY6"/>
<feature type="compositionally biased region" description="Low complexity" evidence="6">
    <location>
        <begin position="536"/>
        <end position="549"/>
    </location>
</feature>
<dbReference type="InterPro" id="IPR001932">
    <property type="entry name" value="PPM-type_phosphatase-like_dom"/>
</dbReference>
<feature type="region of interest" description="Disordered" evidence="6">
    <location>
        <begin position="270"/>
        <end position="297"/>
    </location>
</feature>
<proteinExistence type="predicted"/>
<reference evidence="8" key="1">
    <citation type="submission" date="2018-08" db="EMBL/GenBank/DDBJ databases">
        <authorList>
            <person name="Rossello M."/>
        </authorList>
    </citation>
    <scope>NUCLEOTIDE SEQUENCE [LARGE SCALE GENOMIC DNA]</scope>
    <source>
        <strain evidence="8">cv. Chinese Spring</strain>
    </source>
</reference>
<dbReference type="InterPro" id="IPR036457">
    <property type="entry name" value="PPM-type-like_dom_sf"/>
</dbReference>
<dbReference type="SUPFAM" id="SSF81606">
    <property type="entry name" value="PP2C-like"/>
    <property type="match status" value="1"/>
</dbReference>
<feature type="compositionally biased region" description="Low complexity" evidence="6">
    <location>
        <begin position="494"/>
        <end position="528"/>
    </location>
</feature>
<reference evidence="8" key="2">
    <citation type="submission" date="2018-10" db="UniProtKB">
        <authorList>
            <consortium name="EnsemblPlants"/>
        </authorList>
    </citation>
    <scope>IDENTIFICATION</scope>
</reference>
<evidence type="ECO:0000256" key="6">
    <source>
        <dbReference type="SAM" id="MobiDB-lite"/>
    </source>
</evidence>
<feature type="region of interest" description="Disordered" evidence="6">
    <location>
        <begin position="494"/>
        <end position="551"/>
    </location>
</feature>
<dbReference type="EC" id="3.1.3.16" evidence="1"/>
<comment type="catalytic activity">
    <reaction evidence="4">
        <text>O-phospho-L-seryl-[protein] + H2O = L-seryl-[protein] + phosphate</text>
        <dbReference type="Rhea" id="RHEA:20629"/>
        <dbReference type="Rhea" id="RHEA-COMP:9863"/>
        <dbReference type="Rhea" id="RHEA-COMP:11604"/>
        <dbReference type="ChEBI" id="CHEBI:15377"/>
        <dbReference type="ChEBI" id="CHEBI:29999"/>
        <dbReference type="ChEBI" id="CHEBI:43474"/>
        <dbReference type="ChEBI" id="CHEBI:83421"/>
        <dbReference type="EC" id="3.1.3.16"/>
    </reaction>
</comment>
<evidence type="ECO:0000256" key="3">
    <source>
        <dbReference type="ARBA" id="ARBA00022912"/>
    </source>
</evidence>
<evidence type="ECO:0000259" key="7">
    <source>
        <dbReference type="PROSITE" id="PS51746"/>
    </source>
</evidence>
<feature type="region of interest" description="Disordered" evidence="6">
    <location>
        <begin position="113"/>
        <end position="132"/>
    </location>
</feature>
<dbReference type="PANTHER" id="PTHR13832">
    <property type="entry name" value="PROTEIN PHOSPHATASE 2C"/>
    <property type="match status" value="1"/>
</dbReference>
<dbReference type="Proteomes" id="UP000019116">
    <property type="component" value="Chromosome 1B"/>
</dbReference>
<dbReference type="SMART" id="SM00332">
    <property type="entry name" value="PP2Cc"/>
    <property type="match status" value="1"/>
</dbReference>
<dbReference type="Gene3D" id="3.60.40.10">
    <property type="entry name" value="PPM-type phosphatase domain"/>
    <property type="match status" value="1"/>
</dbReference>
<dbReference type="PANTHER" id="PTHR13832:SF351">
    <property type="entry name" value="PROTEIN PHOSPHATASE 2C 46-RELATED"/>
    <property type="match status" value="1"/>
</dbReference>
<comment type="catalytic activity">
    <reaction evidence="5">
        <text>O-phospho-L-threonyl-[protein] + H2O = L-threonyl-[protein] + phosphate</text>
        <dbReference type="Rhea" id="RHEA:47004"/>
        <dbReference type="Rhea" id="RHEA-COMP:11060"/>
        <dbReference type="Rhea" id="RHEA-COMP:11605"/>
        <dbReference type="ChEBI" id="CHEBI:15377"/>
        <dbReference type="ChEBI" id="CHEBI:30013"/>
        <dbReference type="ChEBI" id="CHEBI:43474"/>
        <dbReference type="ChEBI" id="CHEBI:61977"/>
        <dbReference type="EC" id="3.1.3.16"/>
    </reaction>
</comment>
<evidence type="ECO:0000256" key="1">
    <source>
        <dbReference type="ARBA" id="ARBA00013081"/>
    </source>
</evidence>
<dbReference type="GO" id="GO:0007165">
    <property type="term" value="P:signal transduction"/>
    <property type="evidence" value="ECO:0000318"/>
    <property type="project" value="GO_Central"/>
</dbReference>
<dbReference type="Gramene" id="TraesCS1B03G0086700.1">
    <property type="protein sequence ID" value="TraesCS1B03G0086700.1.CDS"/>
    <property type="gene ID" value="TraesCS1B03G0086700"/>
</dbReference>
<organism evidence="8">
    <name type="scientific">Triticum aestivum</name>
    <name type="common">Wheat</name>
    <dbReference type="NCBI Taxonomy" id="4565"/>
    <lineage>
        <taxon>Eukaryota</taxon>
        <taxon>Viridiplantae</taxon>
        <taxon>Streptophyta</taxon>
        <taxon>Embryophyta</taxon>
        <taxon>Tracheophyta</taxon>
        <taxon>Spermatophyta</taxon>
        <taxon>Magnoliopsida</taxon>
        <taxon>Liliopsida</taxon>
        <taxon>Poales</taxon>
        <taxon>Poaceae</taxon>
        <taxon>BOP clade</taxon>
        <taxon>Pooideae</taxon>
        <taxon>Triticodae</taxon>
        <taxon>Triticeae</taxon>
        <taxon>Triticinae</taxon>
        <taxon>Triticum</taxon>
    </lineage>
</organism>
<dbReference type="OrthoDB" id="420076at2759"/>
<evidence type="ECO:0000313" key="8">
    <source>
        <dbReference type="EnsemblPlants" id="TraesCS1B02G042100.1"/>
    </source>
</evidence>
<evidence type="ECO:0000256" key="2">
    <source>
        <dbReference type="ARBA" id="ARBA00022801"/>
    </source>
</evidence>
<keyword evidence="9" id="KW-1185">Reference proteome</keyword>
<feature type="region of interest" description="Disordered" evidence="6">
    <location>
        <begin position="190"/>
        <end position="210"/>
    </location>
</feature>
<sequence length="624" mass="66781">MGNRAARLATPCFASGGRSAVDAAGEGDGGDCAVGQILSFDGYDAFDGATIHGVLLPSNQSTIGAASSSSANSFSNQLSLSASSSCDSSSSFSFRTLQPGLFSGSLDYCASPSSSSSSGPNSGALSSAASRRGARTEEDIMADLYATRRRRRCQLQDAASGSPLLDRLRRAVASALRVGRAAKKQPAVTTVATNGGSGGVIRSNGENGHAAEDKVQWARGKAGEDRVHVVVSEERGWMFVGIYDGFNGPDATDYLVANLYASVCRELPSDHDPALPDDEQRRPPPSSSCNGRNSAGDLIRRRGRHGAVLDALARALRRTEEGYFAEAEARAAECPELAMMGSCVLVLLMKGADVYSMNVGDSRAVLAHRAEPDLTSVIMPPRHRRQHSADGHGHVTEEIRRQFDECDMTELVALQLTMEHSTSAYKEVRRIRSEHLDDPACILNGRVKGSLKVTRAFGAGYLKEPRWNKALLEVFGWTMLASCLTLLASHFSGTTASGRRTSSLSSPRTGSTSTSPTRRWWGTWRRSPPGSPMRILPSTSATRSSSAPLGKPGWGSMSCLRYDKGNGDSTMTTSPSSSSHWRGRYGDLQLELIMVDYKTIMDSSDSIHGCIYGFQELAHEQSSA</sequence>
<evidence type="ECO:0000256" key="4">
    <source>
        <dbReference type="ARBA" id="ARBA00047761"/>
    </source>
</evidence>
<dbReference type="CDD" id="cd00143">
    <property type="entry name" value="PP2Cc"/>
    <property type="match status" value="1"/>
</dbReference>
<keyword evidence="2" id="KW-0378">Hydrolase</keyword>
<dbReference type="EnsemblPlants" id="TraesCS1B02G042100.1">
    <property type="protein sequence ID" value="TraesCS1B02G042100.1"/>
    <property type="gene ID" value="TraesCS1B02G042100"/>
</dbReference>
<dbReference type="Pfam" id="PF00481">
    <property type="entry name" value="PP2C"/>
    <property type="match status" value="1"/>
</dbReference>
<accession>A0A3B5YRY6</accession>
<dbReference type="InterPro" id="IPR015655">
    <property type="entry name" value="PP2C"/>
</dbReference>